<gene>
    <name evidence="1" type="ORF">METZ01_LOCUS54921</name>
</gene>
<dbReference type="AlphaFoldDB" id="A0A381SI95"/>
<accession>A0A381SI95</accession>
<reference evidence="1" key="1">
    <citation type="submission" date="2018-05" db="EMBL/GenBank/DDBJ databases">
        <authorList>
            <person name="Lanie J.A."/>
            <person name="Ng W.-L."/>
            <person name="Kazmierczak K.M."/>
            <person name="Andrzejewski T.M."/>
            <person name="Davidsen T.M."/>
            <person name="Wayne K.J."/>
            <person name="Tettelin H."/>
            <person name="Glass J.I."/>
            <person name="Rusch D."/>
            <person name="Podicherti R."/>
            <person name="Tsui H.-C.T."/>
            <person name="Winkler M.E."/>
        </authorList>
    </citation>
    <scope>NUCLEOTIDE SEQUENCE</scope>
</reference>
<protein>
    <submittedName>
        <fullName evidence="1">Uncharacterized protein</fullName>
    </submittedName>
</protein>
<sequence>MSFDHLLILAKRFFELGGSEAEFLGRVDVFAPKLNQPNIY</sequence>
<name>A0A381SI95_9ZZZZ</name>
<evidence type="ECO:0000313" key="1">
    <source>
        <dbReference type="EMBL" id="SVA02067.1"/>
    </source>
</evidence>
<proteinExistence type="predicted"/>
<dbReference type="EMBL" id="UINC01002967">
    <property type="protein sequence ID" value="SVA02067.1"/>
    <property type="molecule type" value="Genomic_DNA"/>
</dbReference>
<organism evidence="1">
    <name type="scientific">marine metagenome</name>
    <dbReference type="NCBI Taxonomy" id="408172"/>
    <lineage>
        <taxon>unclassified sequences</taxon>
        <taxon>metagenomes</taxon>
        <taxon>ecological metagenomes</taxon>
    </lineage>
</organism>